<reference evidence="2 3" key="1">
    <citation type="submission" date="2024-05" db="EMBL/GenBank/DDBJ databases">
        <title>A draft genome resource for the thread blight pathogen Marasmius tenuissimus strain MS-2.</title>
        <authorList>
            <person name="Yulfo-Soto G.E."/>
            <person name="Baruah I.K."/>
            <person name="Amoako-Attah I."/>
            <person name="Bukari Y."/>
            <person name="Meinhardt L.W."/>
            <person name="Bailey B.A."/>
            <person name="Cohen S.P."/>
        </authorList>
    </citation>
    <scope>NUCLEOTIDE SEQUENCE [LARGE SCALE GENOMIC DNA]</scope>
    <source>
        <strain evidence="2 3">MS-2</strain>
    </source>
</reference>
<name>A0ABR2ZX72_9AGAR</name>
<dbReference type="Proteomes" id="UP001437256">
    <property type="component" value="Unassembled WGS sequence"/>
</dbReference>
<feature type="region of interest" description="Disordered" evidence="1">
    <location>
        <begin position="135"/>
        <end position="233"/>
    </location>
</feature>
<feature type="compositionally biased region" description="Polar residues" evidence="1">
    <location>
        <begin position="155"/>
        <end position="169"/>
    </location>
</feature>
<evidence type="ECO:0000256" key="1">
    <source>
        <dbReference type="SAM" id="MobiDB-lite"/>
    </source>
</evidence>
<feature type="region of interest" description="Disordered" evidence="1">
    <location>
        <begin position="312"/>
        <end position="342"/>
    </location>
</feature>
<proteinExistence type="predicted"/>
<organism evidence="2 3">
    <name type="scientific">Marasmius tenuissimus</name>
    <dbReference type="NCBI Taxonomy" id="585030"/>
    <lineage>
        <taxon>Eukaryota</taxon>
        <taxon>Fungi</taxon>
        <taxon>Dikarya</taxon>
        <taxon>Basidiomycota</taxon>
        <taxon>Agaricomycotina</taxon>
        <taxon>Agaricomycetes</taxon>
        <taxon>Agaricomycetidae</taxon>
        <taxon>Agaricales</taxon>
        <taxon>Marasmiineae</taxon>
        <taxon>Marasmiaceae</taxon>
        <taxon>Marasmius</taxon>
    </lineage>
</organism>
<feature type="compositionally biased region" description="Polar residues" evidence="1">
    <location>
        <begin position="318"/>
        <end position="328"/>
    </location>
</feature>
<evidence type="ECO:0000313" key="3">
    <source>
        <dbReference type="Proteomes" id="UP001437256"/>
    </source>
</evidence>
<feature type="compositionally biased region" description="Polar residues" evidence="1">
    <location>
        <begin position="195"/>
        <end position="222"/>
    </location>
</feature>
<protein>
    <submittedName>
        <fullName evidence="2">Uncharacterized protein</fullName>
    </submittedName>
</protein>
<gene>
    <name evidence="2" type="ORF">AAF712_006579</name>
</gene>
<accession>A0ABR2ZX72</accession>
<keyword evidence="3" id="KW-1185">Reference proteome</keyword>
<sequence length="393" mass="42209">MLITERSVEPRKLPPILDCPNHSNIGSGIKYPMATQLQSCNENLDSTLVGLEGEPTLAHITAKCQRMGTGDETIEHHAQAEQDIRTDFTSPGHKQATTELWDSAQPVCEIISRNTGDLKEFNKLTQAQNLGCHDVEYTNDSPTSHTPPGYDSGSEKTYNLASESDVSNIDSDDGECTSTILGPPPWYQDIRSPISPRNTLSTNDTGASSVQPEGVKSSSNVPNHAHDDMTRSAGGLVHPPTVAEGISPHGDIRVRTQGTDAILIPDPNPDNSSRFAGADSFAPSTHNEEPVGILDPVTAIVPERSEVLSFNDDASGPVASTSVSNPNDSGGLGTNPETGSDPEEELFVSWQWKIAEPFDEPTRGVEVTVNTRGGKNECLCSSKGEGPWTRLRF</sequence>
<dbReference type="EMBL" id="JBBXMP010000036">
    <property type="protein sequence ID" value="KAL0066321.1"/>
    <property type="molecule type" value="Genomic_DNA"/>
</dbReference>
<evidence type="ECO:0000313" key="2">
    <source>
        <dbReference type="EMBL" id="KAL0066321.1"/>
    </source>
</evidence>
<comment type="caution">
    <text evidence="2">The sequence shown here is derived from an EMBL/GenBank/DDBJ whole genome shotgun (WGS) entry which is preliminary data.</text>
</comment>